<dbReference type="Proteomes" id="UP000652755">
    <property type="component" value="Unassembled WGS sequence"/>
</dbReference>
<dbReference type="EMBL" id="JACRYL010000003">
    <property type="protein sequence ID" value="MBC6109702.1"/>
    <property type="molecule type" value="Genomic_DNA"/>
</dbReference>
<sequence>MFQNKKVNLSMRTLTINIDDSKSEKAIIDFLDNMGLDYSVDLTEKTYSWWADQEVINKLNNRSENLKSGVDNGLSFTDIKNKLLNK</sequence>
<gene>
    <name evidence="1" type="ORF">H7U22_04635</name>
</gene>
<dbReference type="RefSeq" id="WP_187070186.1">
    <property type="nucleotide sequence ID" value="NZ_JACRYL010000003.1"/>
</dbReference>
<proteinExistence type="predicted"/>
<reference evidence="1 2" key="1">
    <citation type="submission" date="2020-08" db="EMBL/GenBank/DDBJ databases">
        <authorList>
            <person name="Sun Q."/>
            <person name="Inoue M."/>
        </authorList>
    </citation>
    <scope>NUCLEOTIDE SEQUENCE [LARGE SCALE GENOMIC DNA]</scope>
    <source>
        <strain evidence="1 2">CCM 8938</strain>
    </source>
</reference>
<protein>
    <submittedName>
        <fullName evidence="1">Uncharacterized protein</fullName>
    </submittedName>
</protein>
<evidence type="ECO:0000313" key="1">
    <source>
        <dbReference type="EMBL" id="MBC6109702.1"/>
    </source>
</evidence>
<comment type="caution">
    <text evidence="1">The sequence shown here is derived from an EMBL/GenBank/DDBJ whole genome shotgun (WGS) entry which is preliminary data.</text>
</comment>
<name>A0ABR7KPN8_9SPHI</name>
<evidence type="ECO:0000313" key="2">
    <source>
        <dbReference type="Proteomes" id="UP000652755"/>
    </source>
</evidence>
<accession>A0ABR7KPN8</accession>
<keyword evidence="2" id="KW-1185">Reference proteome</keyword>
<organism evidence="1 2">
    <name type="scientific">Pedobacter fastidiosus</name>
    <dbReference type="NCBI Taxonomy" id="2765361"/>
    <lineage>
        <taxon>Bacteria</taxon>
        <taxon>Pseudomonadati</taxon>
        <taxon>Bacteroidota</taxon>
        <taxon>Sphingobacteriia</taxon>
        <taxon>Sphingobacteriales</taxon>
        <taxon>Sphingobacteriaceae</taxon>
        <taxon>Pedobacter</taxon>
    </lineage>
</organism>